<dbReference type="Proteomes" id="UP001500034">
    <property type="component" value="Unassembled WGS sequence"/>
</dbReference>
<feature type="domain" description="Peptidoglycan binding-like" evidence="2">
    <location>
        <begin position="76"/>
        <end position="139"/>
    </location>
</feature>
<evidence type="ECO:0000313" key="4">
    <source>
        <dbReference type="Proteomes" id="UP001500034"/>
    </source>
</evidence>
<dbReference type="Gene3D" id="1.10.101.10">
    <property type="entry name" value="PGBD-like superfamily/PGBD"/>
    <property type="match status" value="1"/>
</dbReference>
<evidence type="ECO:0000259" key="2">
    <source>
        <dbReference type="Pfam" id="PF01471"/>
    </source>
</evidence>
<dbReference type="RefSeq" id="WP_345591179.1">
    <property type="nucleotide sequence ID" value="NZ_BAABCQ010000029.1"/>
</dbReference>
<reference evidence="4" key="1">
    <citation type="journal article" date="2019" name="Int. J. Syst. Evol. Microbiol.">
        <title>The Global Catalogue of Microorganisms (GCM) 10K type strain sequencing project: providing services to taxonomists for standard genome sequencing and annotation.</title>
        <authorList>
            <consortium name="The Broad Institute Genomics Platform"/>
            <consortium name="The Broad Institute Genome Sequencing Center for Infectious Disease"/>
            <person name="Wu L."/>
            <person name="Ma J."/>
        </authorList>
    </citation>
    <scope>NUCLEOTIDE SEQUENCE [LARGE SCALE GENOMIC DNA]</scope>
    <source>
        <strain evidence="4">JCM 17027</strain>
    </source>
</reference>
<dbReference type="InterPro" id="IPR002477">
    <property type="entry name" value="Peptidoglycan-bd-like"/>
</dbReference>
<evidence type="ECO:0000256" key="1">
    <source>
        <dbReference type="SAM" id="SignalP"/>
    </source>
</evidence>
<dbReference type="SUPFAM" id="SSF47090">
    <property type="entry name" value="PGBD-like"/>
    <property type="match status" value="1"/>
</dbReference>
<evidence type="ECO:0000313" key="3">
    <source>
        <dbReference type="EMBL" id="GAA3969063.1"/>
    </source>
</evidence>
<dbReference type="Pfam" id="PF01471">
    <property type="entry name" value="PG_binding_1"/>
    <property type="match status" value="1"/>
</dbReference>
<proteinExistence type="predicted"/>
<organism evidence="3 4">
    <name type="scientific">Streptomyces marokkonensis</name>
    <dbReference type="NCBI Taxonomy" id="324855"/>
    <lineage>
        <taxon>Bacteria</taxon>
        <taxon>Bacillati</taxon>
        <taxon>Actinomycetota</taxon>
        <taxon>Actinomycetes</taxon>
        <taxon>Kitasatosporales</taxon>
        <taxon>Streptomycetaceae</taxon>
        <taxon>Streptomyces</taxon>
    </lineage>
</organism>
<gene>
    <name evidence="3" type="ORF">GCM10022384_20410</name>
</gene>
<keyword evidence="1" id="KW-0732">Signal</keyword>
<protein>
    <recommendedName>
        <fullName evidence="2">Peptidoglycan binding-like domain-containing protein</fullName>
    </recommendedName>
</protein>
<accession>A0ABP7PQ85</accession>
<feature type="signal peptide" evidence="1">
    <location>
        <begin position="1"/>
        <end position="36"/>
    </location>
</feature>
<sequence>MHLIRSSLRGCRWTTALAGATATATLVLLPLGNAHAATGHTPRATALADSCRGVSTVGLYCGYHTGTAWAERGSTGAHVKEIQALINETTRYPQAGGGELAVDGVYGPATESAVTWFQWYYISVSASDGIVGPRTWDELRYGDR</sequence>
<dbReference type="EMBL" id="BAABCQ010000029">
    <property type="protein sequence ID" value="GAA3969063.1"/>
    <property type="molecule type" value="Genomic_DNA"/>
</dbReference>
<keyword evidence="4" id="KW-1185">Reference proteome</keyword>
<name>A0ABP7PQ85_9ACTN</name>
<comment type="caution">
    <text evidence="3">The sequence shown here is derived from an EMBL/GenBank/DDBJ whole genome shotgun (WGS) entry which is preliminary data.</text>
</comment>
<dbReference type="InterPro" id="IPR036366">
    <property type="entry name" value="PGBDSf"/>
</dbReference>
<feature type="chain" id="PRO_5046808046" description="Peptidoglycan binding-like domain-containing protein" evidence="1">
    <location>
        <begin position="37"/>
        <end position="144"/>
    </location>
</feature>
<dbReference type="InterPro" id="IPR036365">
    <property type="entry name" value="PGBD-like_sf"/>
</dbReference>